<comment type="subcellular location">
    <subcellularLocation>
        <location evidence="1">Cell membrane</location>
        <topology evidence="1">Multi-pass membrane protein</topology>
    </subcellularLocation>
</comment>
<evidence type="ECO:0000256" key="7">
    <source>
        <dbReference type="SAM" id="Phobius"/>
    </source>
</evidence>
<evidence type="ECO:0000256" key="6">
    <source>
        <dbReference type="ARBA" id="ARBA00023136"/>
    </source>
</evidence>
<evidence type="ECO:0000259" key="9">
    <source>
        <dbReference type="Pfam" id="PF00924"/>
    </source>
</evidence>
<keyword evidence="3" id="KW-1003">Cell membrane</keyword>
<name>A0A6I4I9S1_9SPHI</name>
<gene>
    <name evidence="11" type="ORF">GO816_03585</name>
</gene>
<feature type="domain" description="Mechanosensitive ion channel MscS" evidence="9">
    <location>
        <begin position="428"/>
        <end position="492"/>
    </location>
</feature>
<dbReference type="InterPro" id="IPR045275">
    <property type="entry name" value="MscS_archaea/bacteria_type"/>
</dbReference>
<dbReference type="InterPro" id="IPR011066">
    <property type="entry name" value="MscS_channel_C_sf"/>
</dbReference>
<keyword evidence="4 7" id="KW-0812">Transmembrane</keyword>
<dbReference type="GO" id="GO:0008381">
    <property type="term" value="F:mechanosensitive monoatomic ion channel activity"/>
    <property type="evidence" value="ECO:0007669"/>
    <property type="project" value="InterPro"/>
</dbReference>
<comment type="similarity">
    <text evidence="2">Belongs to the MscS (TC 1.A.23) family.</text>
</comment>
<dbReference type="SUPFAM" id="SSF82689">
    <property type="entry name" value="Mechanosensitive channel protein MscS (YggB), C-terminal domain"/>
    <property type="match status" value="1"/>
</dbReference>
<feature type="transmembrane region" description="Helical" evidence="7">
    <location>
        <begin position="414"/>
        <end position="440"/>
    </location>
</feature>
<evidence type="ECO:0000259" key="10">
    <source>
        <dbReference type="Pfam" id="PF21082"/>
    </source>
</evidence>
<keyword evidence="5 7" id="KW-1133">Transmembrane helix</keyword>
<keyword evidence="6 7" id="KW-0472">Membrane</keyword>
<evidence type="ECO:0000313" key="12">
    <source>
        <dbReference type="Proteomes" id="UP000434850"/>
    </source>
</evidence>
<dbReference type="Pfam" id="PF21082">
    <property type="entry name" value="MS_channel_3rd"/>
    <property type="match status" value="1"/>
</dbReference>
<dbReference type="AlphaFoldDB" id="A0A6I4I9S1"/>
<organism evidence="11 12">
    <name type="scientific">Mucilaginibacter aquatilis</name>
    <dbReference type="NCBI Taxonomy" id="1517760"/>
    <lineage>
        <taxon>Bacteria</taxon>
        <taxon>Pseudomonadati</taxon>
        <taxon>Bacteroidota</taxon>
        <taxon>Sphingobacteriia</taxon>
        <taxon>Sphingobacteriales</taxon>
        <taxon>Sphingobacteriaceae</taxon>
        <taxon>Mucilaginibacter</taxon>
    </lineage>
</organism>
<dbReference type="InterPro" id="IPR049278">
    <property type="entry name" value="MS_channel_C"/>
</dbReference>
<keyword evidence="12" id="KW-1185">Reference proteome</keyword>
<sequence length="619" mass="70210">MRISTLLLAVTFSLLICQSKAQDTAGKKQQTTDTINNKVLGAQINRLQQLQAEHVADSLKKEALEIQISMLKSSDNTRKSALQRELVELRSQDSVRAAKQKRQVDSLRRFVKGYPVIFFKDTLFTIYNRQGSFSASDRAAAIIDRLETISHDHLFAADSLKITEAEQTIDLQYGKMLIMSIAEIDALWAEKKRSVLALQYKGVIAKAIINYQNETSWDTLLKEAGLALLVIVVALLIIYFLQRIFNWIQQKIAAQKDQLIKGLRIKNYELLTADRSVYVLNVVATLVKWVFIIIIIYLALPILFGIFPWTKDYSVKLLSYFTTPVKRILVAIWNYIPNLITIIVLVLVFRYIIRFLRFIKDEIERGVLRIPGFYTDWANPTFQIIRILVLAFMLIVIFPYMPGSESPIFKGVSVFVGVLFTFGSAGALSNVVAGLVLTYMRAFKIGDRVKIGDATGDIIEKSLLVTRIRTIKNEVISIPNSMVMNNHTVNFTIETADKGLIIYKTVTVGYDVPWRKVHELLIAAAKATPMIEHEPEPFVLQTNFDDFSVAYQINGYTKHASKQALIYSELYKNLQDTFNEAGVELLSPTYHAVRDGNATTTPPEYLPKDYVPPGFKINR</sequence>
<dbReference type="InterPro" id="IPR010920">
    <property type="entry name" value="LSM_dom_sf"/>
</dbReference>
<proteinExistence type="inferred from homology"/>
<keyword evidence="8" id="KW-0732">Signal</keyword>
<dbReference type="SUPFAM" id="SSF50182">
    <property type="entry name" value="Sm-like ribonucleoproteins"/>
    <property type="match status" value="1"/>
</dbReference>
<comment type="caution">
    <text evidence="11">The sequence shown here is derived from an EMBL/GenBank/DDBJ whole genome shotgun (WGS) entry which is preliminary data.</text>
</comment>
<dbReference type="PANTHER" id="PTHR30221">
    <property type="entry name" value="SMALL-CONDUCTANCE MECHANOSENSITIVE CHANNEL"/>
    <property type="match status" value="1"/>
</dbReference>
<dbReference type="Pfam" id="PF00924">
    <property type="entry name" value="MS_channel_2nd"/>
    <property type="match status" value="1"/>
</dbReference>
<evidence type="ECO:0000256" key="2">
    <source>
        <dbReference type="ARBA" id="ARBA00008017"/>
    </source>
</evidence>
<dbReference type="RefSeq" id="WP_157539965.1">
    <property type="nucleotide sequence ID" value="NZ_WQLA01000001.1"/>
</dbReference>
<dbReference type="PANTHER" id="PTHR30221:SF18">
    <property type="entry name" value="SLL0590 PROTEIN"/>
    <property type="match status" value="1"/>
</dbReference>
<dbReference type="InterPro" id="IPR006685">
    <property type="entry name" value="MscS_channel_2nd"/>
</dbReference>
<dbReference type="EMBL" id="WQLA01000001">
    <property type="protein sequence ID" value="MVN90199.1"/>
    <property type="molecule type" value="Genomic_DNA"/>
</dbReference>
<evidence type="ECO:0000256" key="5">
    <source>
        <dbReference type="ARBA" id="ARBA00022989"/>
    </source>
</evidence>
<feature type="transmembrane region" description="Helical" evidence="7">
    <location>
        <begin position="330"/>
        <end position="353"/>
    </location>
</feature>
<dbReference type="GO" id="GO:0005886">
    <property type="term" value="C:plasma membrane"/>
    <property type="evidence" value="ECO:0007669"/>
    <property type="project" value="UniProtKB-SubCell"/>
</dbReference>
<feature type="domain" description="Mechanosensitive ion channel MscS C-terminal" evidence="10">
    <location>
        <begin position="505"/>
        <end position="585"/>
    </location>
</feature>
<evidence type="ECO:0000256" key="1">
    <source>
        <dbReference type="ARBA" id="ARBA00004651"/>
    </source>
</evidence>
<dbReference type="OrthoDB" id="9809206at2"/>
<feature type="transmembrane region" description="Helical" evidence="7">
    <location>
        <begin position="384"/>
        <end position="402"/>
    </location>
</feature>
<feature type="signal peptide" evidence="8">
    <location>
        <begin position="1"/>
        <end position="21"/>
    </location>
</feature>
<accession>A0A6I4I9S1</accession>
<feature type="transmembrane region" description="Helical" evidence="7">
    <location>
        <begin position="224"/>
        <end position="241"/>
    </location>
</feature>
<evidence type="ECO:0000256" key="8">
    <source>
        <dbReference type="SAM" id="SignalP"/>
    </source>
</evidence>
<dbReference type="Gene3D" id="3.30.70.100">
    <property type="match status" value="1"/>
</dbReference>
<dbReference type="InterPro" id="IPR023408">
    <property type="entry name" value="MscS_beta-dom_sf"/>
</dbReference>
<evidence type="ECO:0000256" key="3">
    <source>
        <dbReference type="ARBA" id="ARBA00022475"/>
    </source>
</evidence>
<feature type="chain" id="PRO_5026317656" evidence="8">
    <location>
        <begin position="22"/>
        <end position="619"/>
    </location>
</feature>
<feature type="transmembrane region" description="Helical" evidence="7">
    <location>
        <begin position="289"/>
        <end position="310"/>
    </location>
</feature>
<evidence type="ECO:0000256" key="4">
    <source>
        <dbReference type="ARBA" id="ARBA00022692"/>
    </source>
</evidence>
<evidence type="ECO:0000313" key="11">
    <source>
        <dbReference type="EMBL" id="MVN90199.1"/>
    </source>
</evidence>
<dbReference type="Proteomes" id="UP000434850">
    <property type="component" value="Unassembled WGS sequence"/>
</dbReference>
<dbReference type="Gene3D" id="2.30.30.60">
    <property type="match status" value="1"/>
</dbReference>
<protein>
    <submittedName>
        <fullName evidence="11">Mechanosensitive ion channel</fullName>
    </submittedName>
</protein>
<reference evidence="11 12" key="1">
    <citation type="submission" date="2019-12" db="EMBL/GenBank/DDBJ databases">
        <title>Mucilaginibacter sp. HME9299 genome sequencing and assembly.</title>
        <authorList>
            <person name="Kang H."/>
            <person name="Kim H."/>
            <person name="Joh K."/>
        </authorList>
    </citation>
    <scope>NUCLEOTIDE SEQUENCE [LARGE SCALE GENOMIC DNA]</scope>
    <source>
        <strain evidence="11 12">HME9299</strain>
    </source>
</reference>